<evidence type="ECO:0000313" key="2">
    <source>
        <dbReference type="EMBL" id="PTQ49804.1"/>
    </source>
</evidence>
<keyword evidence="3" id="KW-1185">Reference proteome</keyword>
<reference evidence="3" key="1">
    <citation type="journal article" date="2017" name="Cell">
        <title>Insights into land plant evolution garnered from the Marchantia polymorpha genome.</title>
        <authorList>
            <person name="Bowman J.L."/>
            <person name="Kohchi T."/>
            <person name="Yamato K.T."/>
            <person name="Jenkins J."/>
            <person name="Shu S."/>
            <person name="Ishizaki K."/>
            <person name="Yamaoka S."/>
            <person name="Nishihama R."/>
            <person name="Nakamura Y."/>
            <person name="Berger F."/>
            <person name="Adam C."/>
            <person name="Aki S.S."/>
            <person name="Althoff F."/>
            <person name="Araki T."/>
            <person name="Arteaga-Vazquez M.A."/>
            <person name="Balasubrmanian S."/>
            <person name="Barry K."/>
            <person name="Bauer D."/>
            <person name="Boehm C.R."/>
            <person name="Briginshaw L."/>
            <person name="Caballero-Perez J."/>
            <person name="Catarino B."/>
            <person name="Chen F."/>
            <person name="Chiyoda S."/>
            <person name="Chovatia M."/>
            <person name="Davies K.M."/>
            <person name="Delmans M."/>
            <person name="Demura T."/>
            <person name="Dierschke T."/>
            <person name="Dolan L."/>
            <person name="Dorantes-Acosta A.E."/>
            <person name="Eklund D.M."/>
            <person name="Florent S.N."/>
            <person name="Flores-Sandoval E."/>
            <person name="Fujiyama A."/>
            <person name="Fukuzawa H."/>
            <person name="Galik B."/>
            <person name="Grimanelli D."/>
            <person name="Grimwood J."/>
            <person name="Grossniklaus U."/>
            <person name="Hamada T."/>
            <person name="Haseloff J."/>
            <person name="Hetherington A.J."/>
            <person name="Higo A."/>
            <person name="Hirakawa Y."/>
            <person name="Hundley H.N."/>
            <person name="Ikeda Y."/>
            <person name="Inoue K."/>
            <person name="Inoue S.I."/>
            <person name="Ishida S."/>
            <person name="Jia Q."/>
            <person name="Kakita M."/>
            <person name="Kanazawa T."/>
            <person name="Kawai Y."/>
            <person name="Kawashima T."/>
            <person name="Kennedy M."/>
            <person name="Kinose K."/>
            <person name="Kinoshita T."/>
            <person name="Kohara Y."/>
            <person name="Koide E."/>
            <person name="Komatsu K."/>
            <person name="Kopischke S."/>
            <person name="Kubo M."/>
            <person name="Kyozuka J."/>
            <person name="Lagercrantz U."/>
            <person name="Lin S.S."/>
            <person name="Lindquist E."/>
            <person name="Lipzen A.M."/>
            <person name="Lu C.W."/>
            <person name="De Luna E."/>
            <person name="Martienssen R.A."/>
            <person name="Minamino N."/>
            <person name="Mizutani M."/>
            <person name="Mizutani M."/>
            <person name="Mochizuki N."/>
            <person name="Monte I."/>
            <person name="Mosher R."/>
            <person name="Nagasaki H."/>
            <person name="Nakagami H."/>
            <person name="Naramoto S."/>
            <person name="Nishitani K."/>
            <person name="Ohtani M."/>
            <person name="Okamoto T."/>
            <person name="Okumura M."/>
            <person name="Phillips J."/>
            <person name="Pollak B."/>
            <person name="Reinders A."/>
            <person name="Rovekamp M."/>
            <person name="Sano R."/>
            <person name="Sawa S."/>
            <person name="Schmid M.W."/>
            <person name="Shirakawa M."/>
            <person name="Solano R."/>
            <person name="Spunde A."/>
            <person name="Suetsugu N."/>
            <person name="Sugano S."/>
            <person name="Sugiyama A."/>
            <person name="Sun R."/>
            <person name="Suzuki Y."/>
            <person name="Takenaka M."/>
            <person name="Takezawa D."/>
            <person name="Tomogane H."/>
            <person name="Tsuzuki M."/>
            <person name="Ueda T."/>
            <person name="Umeda M."/>
            <person name="Ward J.M."/>
            <person name="Watanabe Y."/>
            <person name="Yazaki K."/>
            <person name="Yokoyama R."/>
            <person name="Yoshitake Y."/>
            <person name="Yotsui I."/>
            <person name="Zachgo S."/>
            <person name="Schmutz J."/>
        </authorList>
    </citation>
    <scope>NUCLEOTIDE SEQUENCE [LARGE SCALE GENOMIC DNA]</scope>
    <source>
        <strain evidence="3">Tak-1</strain>
    </source>
</reference>
<protein>
    <submittedName>
        <fullName evidence="2">Uncharacterized protein</fullName>
    </submittedName>
</protein>
<name>A0A2R6XUL0_MARPO</name>
<gene>
    <name evidence="2" type="ORF">MARPO_0002s0254</name>
</gene>
<dbReference type="Proteomes" id="UP000244005">
    <property type="component" value="Unassembled WGS sequence"/>
</dbReference>
<proteinExistence type="predicted"/>
<accession>A0A2R6XUL0</accession>
<evidence type="ECO:0000256" key="1">
    <source>
        <dbReference type="SAM" id="MobiDB-lite"/>
    </source>
</evidence>
<feature type="region of interest" description="Disordered" evidence="1">
    <location>
        <begin position="1"/>
        <end position="44"/>
    </location>
</feature>
<dbReference type="EMBL" id="KZ772674">
    <property type="protein sequence ID" value="PTQ49804.1"/>
    <property type="molecule type" value="Genomic_DNA"/>
</dbReference>
<organism evidence="2 3">
    <name type="scientific">Marchantia polymorpha</name>
    <name type="common">Common liverwort</name>
    <name type="synonym">Marchantia aquatica</name>
    <dbReference type="NCBI Taxonomy" id="3197"/>
    <lineage>
        <taxon>Eukaryota</taxon>
        <taxon>Viridiplantae</taxon>
        <taxon>Streptophyta</taxon>
        <taxon>Embryophyta</taxon>
        <taxon>Marchantiophyta</taxon>
        <taxon>Marchantiopsida</taxon>
        <taxon>Marchantiidae</taxon>
        <taxon>Marchantiales</taxon>
        <taxon>Marchantiaceae</taxon>
        <taxon>Marchantia</taxon>
    </lineage>
</organism>
<dbReference type="Gramene" id="Mp1g26240.1">
    <property type="protein sequence ID" value="Mp1g26240.1.cds1"/>
    <property type="gene ID" value="Mp1g26240"/>
</dbReference>
<evidence type="ECO:0000313" key="3">
    <source>
        <dbReference type="Proteomes" id="UP000244005"/>
    </source>
</evidence>
<sequence>MPPAPPGTTITTPLHYASAEKQHEKKKKKKLQRTDPPPQGVLTSGTVGSFFSFWWCICDRASFPKSRTRRTSRAGLLPALGPFRSLVALSFPSCGAH</sequence>
<dbReference type="AlphaFoldDB" id="A0A2R6XUL0"/>